<dbReference type="Proteomes" id="UP000256424">
    <property type="component" value="Unassembled WGS sequence"/>
</dbReference>
<dbReference type="InterPro" id="IPR001789">
    <property type="entry name" value="Sig_transdc_resp-reg_receiver"/>
</dbReference>
<dbReference type="RefSeq" id="WP_104763105.1">
    <property type="nucleotide sequence ID" value="NZ_FZPM01000013.1"/>
</dbReference>
<keyword evidence="7" id="KW-0238">DNA-binding</keyword>
<dbReference type="GO" id="GO:0097588">
    <property type="term" value="P:archaeal or bacterial-type flagellum-dependent cell motility"/>
    <property type="evidence" value="ECO:0007669"/>
    <property type="project" value="UniProtKB-KW"/>
</dbReference>
<dbReference type="InterPro" id="IPR012318">
    <property type="entry name" value="HTH_CRP"/>
</dbReference>
<comment type="cofactor">
    <cofactor evidence="1">
        <name>Mg(2+)</name>
        <dbReference type="ChEBI" id="CHEBI:18420"/>
    </cofactor>
</comment>
<dbReference type="EMBL" id="NXLW01000004">
    <property type="protein sequence ID" value="RDU72968.1"/>
    <property type="molecule type" value="Genomic_DNA"/>
</dbReference>
<dbReference type="GO" id="GO:0006260">
    <property type="term" value="P:DNA replication"/>
    <property type="evidence" value="ECO:0007669"/>
    <property type="project" value="InterPro"/>
</dbReference>
<organism evidence="7 8">
    <name type="scientific">Helicobacter aurati</name>
    <dbReference type="NCBI Taxonomy" id="137778"/>
    <lineage>
        <taxon>Bacteria</taxon>
        <taxon>Pseudomonadati</taxon>
        <taxon>Campylobacterota</taxon>
        <taxon>Epsilonproteobacteria</taxon>
        <taxon>Campylobacterales</taxon>
        <taxon>Helicobacteraceae</taxon>
        <taxon>Helicobacter</taxon>
    </lineage>
</organism>
<dbReference type="Pfam" id="PF00072">
    <property type="entry name" value="Response_reg"/>
    <property type="match status" value="1"/>
</dbReference>
<feature type="modified residue" description="4-aspartylphosphate" evidence="5">
    <location>
        <position position="65"/>
    </location>
</feature>
<dbReference type="SMART" id="SM00448">
    <property type="entry name" value="REC"/>
    <property type="match status" value="1"/>
</dbReference>
<dbReference type="InterPro" id="IPR036390">
    <property type="entry name" value="WH_DNA-bd_sf"/>
</dbReference>
<accession>A0A3D8J683</accession>
<evidence type="ECO:0000313" key="7">
    <source>
        <dbReference type="EMBL" id="RDU72968.1"/>
    </source>
</evidence>
<dbReference type="Gene3D" id="2.60.120.10">
    <property type="entry name" value="Jelly Rolls"/>
    <property type="match status" value="1"/>
</dbReference>
<evidence type="ECO:0000313" key="8">
    <source>
        <dbReference type="Proteomes" id="UP000256424"/>
    </source>
</evidence>
<dbReference type="OrthoDB" id="5514345at2"/>
<evidence type="ECO:0000259" key="6">
    <source>
        <dbReference type="PROSITE" id="PS50110"/>
    </source>
</evidence>
<proteinExistence type="predicted"/>
<evidence type="ECO:0000256" key="1">
    <source>
        <dbReference type="ARBA" id="ARBA00001946"/>
    </source>
</evidence>
<evidence type="ECO:0000256" key="2">
    <source>
        <dbReference type="ARBA" id="ARBA00022500"/>
    </source>
</evidence>
<protein>
    <submittedName>
        <fullName evidence="7">DNA-binding response regulator</fullName>
    </submittedName>
</protein>
<comment type="caution">
    <text evidence="7">The sequence shown here is derived from an EMBL/GenBank/DDBJ whole genome shotgun (WGS) entry which is preliminary data.</text>
</comment>
<dbReference type="GO" id="GO:0003677">
    <property type="term" value="F:DNA binding"/>
    <property type="evidence" value="ECO:0007669"/>
    <property type="project" value="UniProtKB-KW"/>
</dbReference>
<dbReference type="GO" id="GO:0006935">
    <property type="term" value="P:chemotaxis"/>
    <property type="evidence" value="ECO:0007669"/>
    <property type="project" value="UniProtKB-KW"/>
</dbReference>
<dbReference type="SMART" id="SM00419">
    <property type="entry name" value="HTH_CRP"/>
    <property type="match status" value="1"/>
</dbReference>
<name>A0A3D8J683_9HELI</name>
<dbReference type="GO" id="GO:0006355">
    <property type="term" value="P:regulation of DNA-templated transcription"/>
    <property type="evidence" value="ECO:0007669"/>
    <property type="project" value="InterPro"/>
</dbReference>
<dbReference type="InterPro" id="IPR008813">
    <property type="entry name" value="Plasmid_replication_RepL"/>
</dbReference>
<dbReference type="AlphaFoldDB" id="A0A3D8J683"/>
<reference evidence="7 8" key="1">
    <citation type="submission" date="2018-04" db="EMBL/GenBank/DDBJ databases">
        <title>Novel Campyloabacter and Helicobacter Species and Strains.</title>
        <authorList>
            <person name="Mannion A.J."/>
            <person name="Shen Z."/>
            <person name="Fox J.G."/>
        </authorList>
    </citation>
    <scope>NUCLEOTIDE SEQUENCE [LARGE SCALE GENOMIC DNA]</scope>
    <source>
        <strain evidence="7 8">MIT 97-5075</strain>
    </source>
</reference>
<dbReference type="InterPro" id="IPR050595">
    <property type="entry name" value="Bact_response_regulator"/>
</dbReference>
<keyword evidence="4" id="KW-0283">Flagellar rotation</keyword>
<dbReference type="PANTHER" id="PTHR44591">
    <property type="entry name" value="STRESS RESPONSE REGULATOR PROTEIN 1"/>
    <property type="match status" value="1"/>
</dbReference>
<dbReference type="GO" id="GO:0006276">
    <property type="term" value="P:plasmid maintenance"/>
    <property type="evidence" value="ECO:0007669"/>
    <property type="project" value="InterPro"/>
</dbReference>
<dbReference type="SUPFAM" id="SSF46785">
    <property type="entry name" value="Winged helix' DNA-binding domain"/>
    <property type="match status" value="1"/>
</dbReference>
<evidence type="ECO:0000256" key="4">
    <source>
        <dbReference type="ARBA" id="ARBA00022779"/>
    </source>
</evidence>
<gene>
    <name evidence="7" type="ORF">CQA66_03415</name>
</gene>
<dbReference type="Pfam" id="PF05732">
    <property type="entry name" value="RepL"/>
    <property type="match status" value="1"/>
</dbReference>
<dbReference type="Gene3D" id="3.40.50.2300">
    <property type="match status" value="1"/>
</dbReference>
<dbReference type="GO" id="GO:0000160">
    <property type="term" value="P:phosphorelay signal transduction system"/>
    <property type="evidence" value="ECO:0007669"/>
    <property type="project" value="InterPro"/>
</dbReference>
<dbReference type="CDD" id="cd00156">
    <property type="entry name" value="REC"/>
    <property type="match status" value="1"/>
</dbReference>
<dbReference type="PANTHER" id="PTHR44591:SF3">
    <property type="entry name" value="RESPONSE REGULATORY DOMAIN-CONTAINING PROTEIN"/>
    <property type="match status" value="1"/>
</dbReference>
<evidence type="ECO:0000256" key="5">
    <source>
        <dbReference type="PROSITE-ProRule" id="PRU00169"/>
    </source>
</evidence>
<dbReference type="SUPFAM" id="SSF52172">
    <property type="entry name" value="CheY-like"/>
    <property type="match status" value="1"/>
</dbReference>
<feature type="domain" description="Response regulatory" evidence="6">
    <location>
        <begin position="16"/>
        <end position="133"/>
    </location>
</feature>
<keyword evidence="2" id="KW-0145">Chemotaxis</keyword>
<dbReference type="InterPro" id="IPR014710">
    <property type="entry name" value="RmlC-like_jellyroll"/>
</dbReference>
<evidence type="ECO:0000256" key="3">
    <source>
        <dbReference type="ARBA" id="ARBA00022553"/>
    </source>
</evidence>
<sequence>MLQFNKKQLGYLKNLTLLYAEDDECAQQTLSMILEDYVGNIIVAKNGAEALQIFHTQKIDLLIADILMPKINGIELARTIKENTSGTNSIPIIFATAFTETQYLLESIKLRCDGYIVKPINLDLLFEAIHNAMLPRIQLQEIVSKDMLLDFLNIFVGGKKIEVIKYILEHCDSQNIFHGSHEDIADSCNITRPTVAKTFQQLIELGLLIKIRNKTYHINTNIRK</sequence>
<dbReference type="PROSITE" id="PS50110">
    <property type="entry name" value="RESPONSE_REGULATORY"/>
    <property type="match status" value="1"/>
</dbReference>
<keyword evidence="3 5" id="KW-0597">Phosphoprotein</keyword>
<keyword evidence="8" id="KW-1185">Reference proteome</keyword>
<dbReference type="InterPro" id="IPR011006">
    <property type="entry name" value="CheY-like_superfamily"/>
</dbReference>